<dbReference type="GO" id="GO:0006511">
    <property type="term" value="P:ubiquitin-dependent protein catabolic process"/>
    <property type="evidence" value="ECO:0007669"/>
    <property type="project" value="TreeGrafter"/>
</dbReference>
<dbReference type="PROSITE" id="PS50237">
    <property type="entry name" value="HECT"/>
    <property type="match status" value="1"/>
</dbReference>
<keyword evidence="5 6" id="KW-0833">Ubl conjugation pathway</keyword>
<evidence type="ECO:0000313" key="9">
    <source>
        <dbReference type="EMBL" id="KAK5537665.1"/>
    </source>
</evidence>
<dbReference type="Gene3D" id="3.30.2160.10">
    <property type="entry name" value="Hect, E3 ligase catalytic domain"/>
    <property type="match status" value="1"/>
</dbReference>
<feature type="domain" description="HECT" evidence="8">
    <location>
        <begin position="913"/>
        <end position="1294"/>
    </location>
</feature>
<dbReference type="Gene3D" id="3.30.2410.10">
    <property type="entry name" value="Hect, E3 ligase catalytic domain"/>
    <property type="match status" value="1"/>
</dbReference>
<dbReference type="GO" id="GO:0016874">
    <property type="term" value="F:ligase activity"/>
    <property type="evidence" value="ECO:0007669"/>
    <property type="project" value="UniProtKB-KW"/>
</dbReference>
<dbReference type="FunFam" id="3.30.2410.10:FF:000017">
    <property type="entry name" value="E3 ubiquitin-protein ligase UPL7"/>
    <property type="match status" value="1"/>
</dbReference>
<name>A0AAV9QAT7_9PEZI</name>
<feature type="compositionally biased region" description="Basic and acidic residues" evidence="7">
    <location>
        <begin position="1"/>
        <end position="22"/>
    </location>
</feature>
<dbReference type="Proteomes" id="UP001345827">
    <property type="component" value="Unassembled WGS sequence"/>
</dbReference>
<gene>
    <name evidence="9" type="primary">HUL5</name>
    <name evidence="9" type="ORF">LTR25_004917</name>
</gene>
<feature type="compositionally biased region" description="Polar residues" evidence="7">
    <location>
        <begin position="52"/>
        <end position="73"/>
    </location>
</feature>
<evidence type="ECO:0000256" key="2">
    <source>
        <dbReference type="ARBA" id="ARBA00004906"/>
    </source>
</evidence>
<dbReference type="Pfam" id="PF00632">
    <property type="entry name" value="HECT"/>
    <property type="match status" value="1"/>
</dbReference>
<feature type="region of interest" description="Disordered" evidence="7">
    <location>
        <begin position="790"/>
        <end position="814"/>
    </location>
</feature>
<dbReference type="CDD" id="cd23767">
    <property type="entry name" value="IQCD"/>
    <property type="match status" value="1"/>
</dbReference>
<evidence type="ECO:0000256" key="4">
    <source>
        <dbReference type="ARBA" id="ARBA00022679"/>
    </source>
</evidence>
<feature type="region of interest" description="Disordered" evidence="7">
    <location>
        <begin position="670"/>
        <end position="690"/>
    </location>
</feature>
<protein>
    <recommendedName>
        <fullName evidence="3">HECT-type E3 ubiquitin transferase</fullName>
        <ecNumber evidence="3">2.3.2.26</ecNumber>
    </recommendedName>
</protein>
<dbReference type="PROSITE" id="PS50096">
    <property type="entry name" value="IQ"/>
    <property type="match status" value="1"/>
</dbReference>
<evidence type="ECO:0000256" key="3">
    <source>
        <dbReference type="ARBA" id="ARBA00012485"/>
    </source>
</evidence>
<evidence type="ECO:0000256" key="5">
    <source>
        <dbReference type="ARBA" id="ARBA00022786"/>
    </source>
</evidence>
<dbReference type="Gene3D" id="3.90.1750.10">
    <property type="entry name" value="Hect, E3 ligase catalytic domains"/>
    <property type="match status" value="1"/>
</dbReference>
<dbReference type="InterPro" id="IPR000569">
    <property type="entry name" value="HECT_dom"/>
</dbReference>
<evidence type="ECO:0000259" key="8">
    <source>
        <dbReference type="PROSITE" id="PS50237"/>
    </source>
</evidence>
<dbReference type="EMBL" id="JAXLQG010000007">
    <property type="protein sequence ID" value="KAK5537665.1"/>
    <property type="molecule type" value="Genomic_DNA"/>
</dbReference>
<proteinExistence type="predicted"/>
<evidence type="ECO:0000256" key="7">
    <source>
        <dbReference type="SAM" id="MobiDB-lite"/>
    </source>
</evidence>
<dbReference type="PANTHER" id="PTHR45700:SF2">
    <property type="entry name" value="UBIQUITIN-PROTEIN LIGASE E3C"/>
    <property type="match status" value="1"/>
</dbReference>
<organism evidence="9 10">
    <name type="scientific">Vermiconidia calcicola</name>
    <dbReference type="NCBI Taxonomy" id="1690605"/>
    <lineage>
        <taxon>Eukaryota</taxon>
        <taxon>Fungi</taxon>
        <taxon>Dikarya</taxon>
        <taxon>Ascomycota</taxon>
        <taxon>Pezizomycotina</taxon>
        <taxon>Dothideomycetes</taxon>
        <taxon>Dothideomycetidae</taxon>
        <taxon>Mycosphaerellales</taxon>
        <taxon>Extremaceae</taxon>
        <taxon>Vermiconidia</taxon>
    </lineage>
</organism>
<keyword evidence="9" id="KW-0436">Ligase</keyword>
<dbReference type="GO" id="GO:0061630">
    <property type="term" value="F:ubiquitin protein ligase activity"/>
    <property type="evidence" value="ECO:0007669"/>
    <property type="project" value="UniProtKB-EC"/>
</dbReference>
<dbReference type="CDD" id="cd00078">
    <property type="entry name" value="HECTc"/>
    <property type="match status" value="1"/>
</dbReference>
<dbReference type="EC" id="2.3.2.26" evidence="3"/>
<feature type="compositionally biased region" description="Basic and acidic residues" evidence="7">
    <location>
        <begin position="113"/>
        <end position="122"/>
    </location>
</feature>
<dbReference type="SMART" id="SM00119">
    <property type="entry name" value="HECTc"/>
    <property type="match status" value="1"/>
</dbReference>
<dbReference type="PANTHER" id="PTHR45700">
    <property type="entry name" value="UBIQUITIN-PROTEIN LIGASE E3C"/>
    <property type="match status" value="1"/>
</dbReference>
<comment type="caution">
    <text evidence="9">The sequence shown here is derived from an EMBL/GenBank/DDBJ whole genome shotgun (WGS) entry which is preliminary data.</text>
</comment>
<comment type="catalytic activity">
    <reaction evidence="1">
        <text>S-ubiquitinyl-[E2 ubiquitin-conjugating enzyme]-L-cysteine + [acceptor protein]-L-lysine = [E2 ubiquitin-conjugating enzyme]-L-cysteine + N(6)-ubiquitinyl-[acceptor protein]-L-lysine.</text>
        <dbReference type="EC" id="2.3.2.26"/>
    </reaction>
</comment>
<keyword evidence="10" id="KW-1185">Reference proteome</keyword>
<dbReference type="InterPro" id="IPR044611">
    <property type="entry name" value="E3A/B/C-like"/>
</dbReference>
<keyword evidence="4 9" id="KW-0808">Transferase</keyword>
<feature type="compositionally biased region" description="Low complexity" evidence="7">
    <location>
        <begin position="100"/>
        <end position="112"/>
    </location>
</feature>
<sequence>MGEREAKEDRGIMRLYRERGESKISGVAGASSLGKVSNSAAGRDKAEDRESTPNPHLTSSAATHETMHQSFTGSARKARQVNLSGRGAPNPWAALAKPGQSSASSTVAQAQADRLKRQQERDRLTATKRIQSVWRGHSARRKQKAYWRQMWDENEAQRCGSSQRLDYRRLIDAVDDITRYRDSAQLLYQTRLLLRFQEFRRNRVRDETDTLRLIYFGEALRQTVPPSAQSDLDDIWRSTLLRLGNIVARHLKCVLRHESEQTRTSHGSRLLDMITLLCGLVPDEMTSNSETFFDAIEAVLVSQRGTVSRQCAGAIVALLTSSSSHKRTVYLAFATRVLGQDAFAADKSLLDHLAMALDFDELALAMSTEVEDLTAGTKETNITQLLWQLAHLIYIHDSLQTGDASQNTYIEAVSALLGQGANEVAQSLDLADQPVFGHGSSTPKPFPPFVGEMISRLPRQDNVREVLQEMGANKQSQEGSDFDSAKRLANYAVALLRAFPSRAQNIRMSLYQGSVRSLEDTDMSTIQYFWQTARTTAVFKKATNNYGSILSLLREAAPETNQIGQAPVSKAEISLWRDEWRIILLLLELYTFVLKFMDDDDFFALDKSRTFGTSNTPSSIISRRGALPLEDVALMTTFLKNLAFTLYWNAADLVESNEVEEEANLSALFGGAAPPATRSTEKKQQTLTGNGVSQGYLKGLVTGLLRMLHERDSRRSFVPAGHWLMSDQINMSGFIPAVVAEEEKRHQLGDDDETEEQQDEIDKATELDMSAGSGASDALLSSMFGIRPSHMPRSMASRQADRLERQRQHARKKRQLESLAPRLEILRNLPFFIPFETRVQIFREFIHQDQVRRRDGAIDPDQWRMSVATLTQGRSADGRPRGLDIISRHHAEIHRESVFEDAYDAFFQLGEGLKEPIQITFIDKFGAPEAGIDGGGVTKEFLMSVTSEAFDPEASLSMFKENPQHSLYPNPLIYQETREYLKRVGRKPGTDGFDKPLTEFLRRFQFLGRVVGKCLYEGILIDVTFAGFFLLKWALTGGTTVGSNESAYHATINDVRDYDEELYQGLLKLKNYPGDVEADFALDFTVTDTLNIMDEYGKETPHTITTELIPNGANTPVTNTNRPLYIDRIVRYKLQQQPKAVTDAFLQGLGQIVQPMWLAMFNQKELQKLVGGDNTELDIADLRRNTQYGGVYSIGDDGLEHPTVRLFWKALQEMGDDDRRKVLKFVTSTPRAPLLGFSHLNPKFSIRDSSDDQERLPSTSTCVNLLKLPRYGDIRTLKEKLLYAVNSGAGFDLS</sequence>
<comment type="pathway">
    <text evidence="2">Protein modification; protein ubiquitination.</text>
</comment>
<feature type="active site" description="Glycyl thioester intermediate" evidence="6">
    <location>
        <position position="1262"/>
    </location>
</feature>
<dbReference type="SUPFAM" id="SSF56204">
    <property type="entry name" value="Hect, E3 ligase catalytic domain"/>
    <property type="match status" value="1"/>
</dbReference>
<accession>A0AAV9QAT7</accession>
<feature type="compositionally biased region" description="Basic and acidic residues" evidence="7">
    <location>
        <begin position="42"/>
        <end position="51"/>
    </location>
</feature>
<reference evidence="9 10" key="1">
    <citation type="submission" date="2023-06" db="EMBL/GenBank/DDBJ databases">
        <title>Black Yeasts Isolated from many extreme environments.</title>
        <authorList>
            <person name="Coleine C."/>
            <person name="Stajich J.E."/>
            <person name="Selbmann L."/>
        </authorList>
    </citation>
    <scope>NUCLEOTIDE SEQUENCE [LARGE SCALE GENOMIC DNA]</scope>
    <source>
        <strain evidence="9 10">CCFEE 5887</strain>
    </source>
</reference>
<feature type="region of interest" description="Disordered" evidence="7">
    <location>
        <begin position="1"/>
        <end position="122"/>
    </location>
</feature>
<evidence type="ECO:0000256" key="1">
    <source>
        <dbReference type="ARBA" id="ARBA00000885"/>
    </source>
</evidence>
<evidence type="ECO:0000256" key="6">
    <source>
        <dbReference type="PROSITE-ProRule" id="PRU00104"/>
    </source>
</evidence>
<evidence type="ECO:0000313" key="10">
    <source>
        <dbReference type="Proteomes" id="UP001345827"/>
    </source>
</evidence>
<keyword evidence="9" id="KW-0012">Acyltransferase</keyword>
<dbReference type="InterPro" id="IPR035983">
    <property type="entry name" value="Hect_E3_ubiquitin_ligase"/>
</dbReference>
<dbReference type="GO" id="GO:0000209">
    <property type="term" value="P:protein polyubiquitination"/>
    <property type="evidence" value="ECO:0007669"/>
    <property type="project" value="InterPro"/>
</dbReference>